<feature type="transmembrane region" description="Helical" evidence="9">
    <location>
        <begin position="794"/>
        <end position="816"/>
    </location>
</feature>
<dbReference type="InterPro" id="IPR002490">
    <property type="entry name" value="V-ATPase_116kDa_su"/>
</dbReference>
<protein>
    <recommendedName>
        <fullName evidence="9">V-type proton ATPase subunit a</fullName>
    </recommendedName>
</protein>
<dbReference type="PANTHER" id="PTHR11629">
    <property type="entry name" value="VACUOLAR PROTON ATPASES"/>
    <property type="match status" value="1"/>
</dbReference>
<keyword evidence="3 9" id="KW-0813">Transport</keyword>
<dbReference type="OrthoDB" id="10264220at2759"/>
<feature type="transmembrane region" description="Helical" evidence="9">
    <location>
        <begin position="595"/>
        <end position="618"/>
    </location>
</feature>
<dbReference type="AlphaFoldDB" id="A0A9C7UQU7"/>
<accession>A0A9C7UQU7</accession>
<dbReference type="GO" id="GO:0046961">
    <property type="term" value="F:proton-transporting ATPase activity, rotational mechanism"/>
    <property type="evidence" value="ECO:0007669"/>
    <property type="project" value="InterPro"/>
</dbReference>
<evidence type="ECO:0000256" key="3">
    <source>
        <dbReference type="ARBA" id="ARBA00022448"/>
    </source>
</evidence>
<keyword evidence="7 9" id="KW-0406">Ion transport</keyword>
<evidence type="ECO:0000256" key="7">
    <source>
        <dbReference type="ARBA" id="ARBA00023065"/>
    </source>
</evidence>
<comment type="caution">
    <text evidence="10">The sequence shown here is derived from an EMBL/GenBank/DDBJ whole genome shotgun (WGS) entry which is preliminary data.</text>
</comment>
<evidence type="ECO:0000313" key="11">
    <source>
        <dbReference type="Proteomes" id="UP001061958"/>
    </source>
</evidence>
<organism evidence="10 11">
    <name type="scientific">Galdieria partita</name>
    <dbReference type="NCBI Taxonomy" id="83374"/>
    <lineage>
        <taxon>Eukaryota</taxon>
        <taxon>Rhodophyta</taxon>
        <taxon>Bangiophyceae</taxon>
        <taxon>Galdieriales</taxon>
        <taxon>Galdieriaceae</taxon>
        <taxon>Galdieria</taxon>
    </lineage>
</organism>
<dbReference type="GO" id="GO:0051117">
    <property type="term" value="F:ATPase binding"/>
    <property type="evidence" value="ECO:0007669"/>
    <property type="project" value="TreeGrafter"/>
</dbReference>
<evidence type="ECO:0000256" key="4">
    <source>
        <dbReference type="ARBA" id="ARBA00022692"/>
    </source>
</evidence>
<dbReference type="Proteomes" id="UP001061958">
    <property type="component" value="Unassembled WGS sequence"/>
</dbReference>
<proteinExistence type="inferred from homology"/>
<comment type="similarity">
    <text evidence="2 9">Belongs to the V-ATPase 116 kDa subunit family.</text>
</comment>
<keyword evidence="8 9" id="KW-0472">Membrane</keyword>
<sequence>MGSLCRSQEMIKLRLFIEKSVAHETLVELAELGMFQLNDLNEEKSSFQRTFAADVRLCDELQRRLRFLEDQVVSELLEQHMEGTVTLEALQSIQLEELARYLCDLESSVVELNSHWEALKAEERKVAEHAILLHAGAKFFELAPKAPLSEYGTTILPPDPEQRVISIPRSGAEGGETQSLLSVSKRERYGVEENILGYFAGFIAFENIHSFERILFRVSRGNAYLRYASLDEFSSLNVRLENMEKEWKGKRIFIVFFPGVALGNKIRKICDAFSVSLYNLPEGEVERYHLLQSLEQEFRDLQTVISSTQSQREEAFREVASQLSLWKEKVRREKTIFHALNLLNYDTSNNVYIADGWCPLDAYANVQACLDRAETRVHAQSPTVVEVIKHPNDTPPTFYRLNKFTIVFQNVVESYGVPCYQELNPAPFTIITFPFLFAIMFGDIGHGMLMTLVASILIFKERQLGGKKLNELVQTCFDGRYMILLMGLFSMYTGLIYNECFGVSLNLFQTRWKFTEASPLACGVDNCADALANAPPLHIYPFGFDPIWSRAQNGLSFLNSYKMKLSIVVGVTQMLLGIVLSYFNASFFKSGLDIWYVFVPQLLFMSCTFGYLVLLIFIKWLTNWNAPSCLSDPHCRPPDLKSTLIGLFMSPNKVTEDAKLFPFQGELQSVLLLIAIVSVPWMLLPKPLILFYRHQKSKIAAVNEEQRPLLDKEHRLPTNNHIQDSVYSDMNKKEESFDFGEVMIHQLIHTIEFVLGAVSNTASYLRLWALSLAHSELSLVFLEKVLYNTISLEHPIAIIMGFLLWSFLTIGVLCLMESLSAFLHALRLHWVEFQNKFYNLQGEGKKFTPMSF</sequence>
<dbReference type="PANTHER" id="PTHR11629:SF63">
    <property type="entry name" value="V-TYPE PROTON ATPASE SUBUNIT A"/>
    <property type="match status" value="1"/>
</dbReference>
<feature type="transmembrane region" description="Helical" evidence="9">
    <location>
        <begin position="480"/>
        <end position="497"/>
    </location>
</feature>
<reference evidence="10" key="2">
    <citation type="submission" date="2022-01" db="EMBL/GenBank/DDBJ databases">
        <authorList>
            <person name="Hirooka S."/>
            <person name="Miyagishima S.Y."/>
        </authorList>
    </citation>
    <scope>NUCLEOTIDE SEQUENCE</scope>
    <source>
        <strain evidence="10">NBRC 102759</strain>
    </source>
</reference>
<dbReference type="InterPro" id="IPR026028">
    <property type="entry name" value="V-type_ATPase_116kDa_su_euka"/>
</dbReference>
<dbReference type="PIRSF" id="PIRSF001293">
    <property type="entry name" value="ATP6V0A1"/>
    <property type="match status" value="1"/>
</dbReference>
<dbReference type="GO" id="GO:0000220">
    <property type="term" value="C:vacuolar proton-transporting V-type ATPase, V0 domain"/>
    <property type="evidence" value="ECO:0007669"/>
    <property type="project" value="InterPro"/>
</dbReference>
<dbReference type="GO" id="GO:0007035">
    <property type="term" value="P:vacuolar acidification"/>
    <property type="evidence" value="ECO:0007669"/>
    <property type="project" value="TreeGrafter"/>
</dbReference>
<comment type="function">
    <text evidence="9">Essential component of the vacuolar proton pump (V-ATPase), a multimeric enzyme that catalyzes the translocation of protons across the membranes. Required for assembly and activity of the V-ATPase.</text>
</comment>
<dbReference type="Pfam" id="PF01496">
    <property type="entry name" value="V_ATPase_I"/>
    <property type="match status" value="1"/>
</dbReference>
<evidence type="ECO:0000256" key="1">
    <source>
        <dbReference type="ARBA" id="ARBA00004141"/>
    </source>
</evidence>
<evidence type="ECO:0000256" key="5">
    <source>
        <dbReference type="ARBA" id="ARBA00022781"/>
    </source>
</evidence>
<evidence type="ECO:0000256" key="9">
    <source>
        <dbReference type="RuleBase" id="RU361189"/>
    </source>
</evidence>
<evidence type="ECO:0000256" key="8">
    <source>
        <dbReference type="ARBA" id="ARBA00023136"/>
    </source>
</evidence>
<reference evidence="10" key="1">
    <citation type="journal article" date="2022" name="Proc. Natl. Acad. Sci. U.S.A.">
        <title>Life cycle and functional genomics of the unicellular red alga Galdieria for elucidating algal and plant evolution and industrial use.</title>
        <authorList>
            <person name="Hirooka S."/>
            <person name="Itabashi T."/>
            <person name="Ichinose T.M."/>
            <person name="Onuma R."/>
            <person name="Fujiwara T."/>
            <person name="Yamashita S."/>
            <person name="Jong L.W."/>
            <person name="Tomita R."/>
            <person name="Iwane A.H."/>
            <person name="Miyagishima S.Y."/>
        </authorList>
    </citation>
    <scope>NUCLEOTIDE SEQUENCE</scope>
    <source>
        <strain evidence="10">NBRC 102759</strain>
    </source>
</reference>
<feature type="transmembrane region" description="Helical" evidence="9">
    <location>
        <begin position="670"/>
        <end position="692"/>
    </location>
</feature>
<evidence type="ECO:0000256" key="6">
    <source>
        <dbReference type="ARBA" id="ARBA00022989"/>
    </source>
</evidence>
<keyword evidence="5 9" id="KW-0375">Hydrogen ion transport</keyword>
<keyword evidence="11" id="KW-1185">Reference proteome</keyword>
<feature type="transmembrane region" description="Helical" evidence="9">
    <location>
        <begin position="435"/>
        <end position="459"/>
    </location>
</feature>
<keyword evidence="6 9" id="KW-1133">Transmembrane helix</keyword>
<evidence type="ECO:0000313" key="10">
    <source>
        <dbReference type="EMBL" id="GJQ12086.1"/>
    </source>
</evidence>
<dbReference type="EMBL" id="BQMJ01000030">
    <property type="protein sequence ID" value="GJQ12086.1"/>
    <property type="molecule type" value="Genomic_DNA"/>
</dbReference>
<comment type="subcellular location">
    <subcellularLocation>
        <location evidence="1">Membrane</location>
        <topology evidence="1">Multi-pass membrane protein</topology>
    </subcellularLocation>
</comment>
<evidence type="ECO:0000256" key="2">
    <source>
        <dbReference type="ARBA" id="ARBA00009904"/>
    </source>
</evidence>
<gene>
    <name evidence="10" type="ORF">GpartN1_g3877.t1</name>
</gene>
<feature type="transmembrane region" description="Helical" evidence="9">
    <location>
        <begin position="565"/>
        <end position="583"/>
    </location>
</feature>
<name>A0A9C7UQU7_9RHOD</name>
<keyword evidence="4 9" id="KW-0812">Transmembrane</keyword>